<gene>
    <name evidence="2" type="ORF">E4U56_004042</name>
</gene>
<dbReference type="GO" id="GO:0016747">
    <property type="term" value="F:acyltransferase activity, transferring groups other than amino-acyl groups"/>
    <property type="evidence" value="ECO:0007669"/>
    <property type="project" value="InterPro"/>
</dbReference>
<dbReference type="InterPro" id="IPR000182">
    <property type="entry name" value="GNAT_dom"/>
</dbReference>
<evidence type="ECO:0000313" key="3">
    <source>
        <dbReference type="Proteomes" id="UP000784919"/>
    </source>
</evidence>
<dbReference type="EMBL" id="SRPS01000260">
    <property type="protein sequence ID" value="KAG5961145.1"/>
    <property type="molecule type" value="Genomic_DNA"/>
</dbReference>
<organism evidence="2 3">
    <name type="scientific">Claviceps arundinis</name>
    <dbReference type="NCBI Taxonomy" id="1623583"/>
    <lineage>
        <taxon>Eukaryota</taxon>
        <taxon>Fungi</taxon>
        <taxon>Dikarya</taxon>
        <taxon>Ascomycota</taxon>
        <taxon>Pezizomycotina</taxon>
        <taxon>Sordariomycetes</taxon>
        <taxon>Hypocreomycetidae</taxon>
        <taxon>Hypocreales</taxon>
        <taxon>Clavicipitaceae</taxon>
        <taxon>Claviceps</taxon>
    </lineage>
</organism>
<dbReference type="PROSITE" id="PS51186">
    <property type="entry name" value="GNAT"/>
    <property type="match status" value="1"/>
</dbReference>
<reference evidence="2" key="1">
    <citation type="journal article" date="2020" name="bioRxiv">
        <title>Whole genome comparisons of ergot fungi reveals the divergence and evolution of species within the genus Claviceps are the result of varying mechanisms driving genome evolution and host range expansion.</title>
        <authorList>
            <person name="Wyka S.A."/>
            <person name="Mondo S.J."/>
            <person name="Liu M."/>
            <person name="Dettman J."/>
            <person name="Nalam V."/>
            <person name="Broders K.D."/>
        </authorList>
    </citation>
    <scope>NUCLEOTIDE SEQUENCE</scope>
    <source>
        <strain evidence="2">CCC 1102</strain>
    </source>
</reference>
<dbReference type="InterPro" id="IPR016181">
    <property type="entry name" value="Acyl_CoA_acyltransferase"/>
</dbReference>
<sequence>MPKITSLASILPRPYRECIMSVLIDSTTPCEVNYSTVHVVNAWRTERLEFIKMDENNEAIKAFLPQVEQDPVVLALASSQVLGPRGEEDIKAHLKAWSNALLAVAVCLREGVDGENAPVGVDGMTTNQNGDGKTKRAIQKKTIVGTMCLRGGSTNAQTAQHRTAQMGITFGKQYQGKGYGREAINWMVDWAFRHAGLHTVSLAAASYNARGVHLYQSIGFRLQGRKKETIYLDRAWYDELDFGMTEWEWEELRGLASSKPV</sequence>
<protein>
    <recommendedName>
        <fullName evidence="1">N-acetyltransferase domain-containing protein</fullName>
    </recommendedName>
</protein>
<dbReference type="CDD" id="cd04301">
    <property type="entry name" value="NAT_SF"/>
    <property type="match status" value="1"/>
</dbReference>
<name>A0A9P7MN19_9HYPO</name>
<accession>A0A9P7MN19</accession>
<dbReference type="OrthoDB" id="64477at2759"/>
<evidence type="ECO:0000259" key="1">
    <source>
        <dbReference type="PROSITE" id="PS51186"/>
    </source>
</evidence>
<evidence type="ECO:0000313" key="2">
    <source>
        <dbReference type="EMBL" id="KAG5961145.1"/>
    </source>
</evidence>
<dbReference type="SUPFAM" id="SSF55729">
    <property type="entry name" value="Acyl-CoA N-acyltransferases (Nat)"/>
    <property type="match status" value="1"/>
</dbReference>
<dbReference type="Pfam" id="PF00583">
    <property type="entry name" value="Acetyltransf_1"/>
    <property type="match status" value="1"/>
</dbReference>
<dbReference type="Proteomes" id="UP000784919">
    <property type="component" value="Unassembled WGS sequence"/>
</dbReference>
<dbReference type="Gene3D" id="3.40.630.30">
    <property type="match status" value="1"/>
</dbReference>
<comment type="caution">
    <text evidence="2">The sequence shown here is derived from an EMBL/GenBank/DDBJ whole genome shotgun (WGS) entry which is preliminary data.</text>
</comment>
<dbReference type="PANTHER" id="PTHR43415">
    <property type="entry name" value="SPERMIDINE N(1)-ACETYLTRANSFERASE"/>
    <property type="match status" value="1"/>
</dbReference>
<feature type="domain" description="N-acetyltransferase" evidence="1">
    <location>
        <begin position="80"/>
        <end position="243"/>
    </location>
</feature>
<proteinExistence type="predicted"/>
<dbReference type="PANTHER" id="PTHR43415:SF3">
    <property type="entry name" value="GNAT-FAMILY ACETYLTRANSFERASE"/>
    <property type="match status" value="1"/>
</dbReference>
<dbReference type="AlphaFoldDB" id="A0A9P7MN19"/>